<keyword evidence="3" id="KW-1185">Reference proteome</keyword>
<evidence type="ECO:0000313" key="3">
    <source>
        <dbReference type="Proteomes" id="UP000004679"/>
    </source>
</evidence>
<protein>
    <recommendedName>
        <fullName evidence="1">Lysozyme inhibitor LprI-like N-terminal domain-containing protein</fullName>
    </recommendedName>
</protein>
<dbReference type="InterPro" id="IPR009739">
    <property type="entry name" value="LprI-like_N"/>
</dbReference>
<dbReference type="Gene3D" id="1.20.1270.180">
    <property type="match status" value="1"/>
</dbReference>
<dbReference type="AlphaFoldDB" id="C0N3U1"/>
<gene>
    <name evidence="2" type="ORF">MDMS009_831</name>
</gene>
<evidence type="ECO:0000259" key="1">
    <source>
        <dbReference type="Pfam" id="PF07007"/>
    </source>
</evidence>
<dbReference type="Pfam" id="PF07007">
    <property type="entry name" value="LprI"/>
    <property type="match status" value="1"/>
</dbReference>
<dbReference type="HOGENOM" id="CLU_128596_7_0_6"/>
<dbReference type="Proteomes" id="UP000004679">
    <property type="component" value="Unassembled WGS sequence"/>
</dbReference>
<feature type="domain" description="Lysozyme inhibitor LprI-like N-terminal" evidence="1">
    <location>
        <begin position="1"/>
        <end position="82"/>
    </location>
</feature>
<proteinExistence type="predicted"/>
<evidence type="ECO:0000313" key="2">
    <source>
        <dbReference type="EMBL" id="EEF80506.1"/>
    </source>
</evidence>
<accession>C0N3U1</accession>
<dbReference type="EMBL" id="GG657892">
    <property type="protein sequence ID" value="EEF80506.1"/>
    <property type="molecule type" value="Genomic_DNA"/>
</dbReference>
<reference evidence="2 3" key="1">
    <citation type="journal article" date="2011" name="J. Bacteriol.">
        <title>Draft genome sequence of the chemolithoheterotrophic, halophilic methylotroph Methylophaga thiooxydans DMS010.</title>
        <authorList>
            <person name="Boden R."/>
            <person name="Ferriera S."/>
            <person name="Johnson J."/>
            <person name="Kelly D.P."/>
            <person name="Murrell J.C."/>
            <person name="Schafer H."/>
        </authorList>
    </citation>
    <scope>NUCLEOTIDE SEQUENCE [LARGE SCALE GENOMIC DNA]</scope>
    <source>
        <strain evidence="2 3">DMS010</strain>
    </source>
</reference>
<sequence>MNQCLNHKLERAVNELENNLALTRLKFTDDPAMLAMIDKAQEAWEAYRKKQCQSVFLMWEGGSIQPLMTVSCSIQLARERNTFLRDTYLLSQ</sequence>
<name>C0N3U1_9GAMM</name>
<organism evidence="2 3">
    <name type="scientific">Methylophaga thiooxydans DMS010</name>
    <dbReference type="NCBI Taxonomy" id="637616"/>
    <lineage>
        <taxon>Bacteria</taxon>
        <taxon>Pseudomonadati</taxon>
        <taxon>Pseudomonadota</taxon>
        <taxon>Gammaproteobacteria</taxon>
        <taxon>Thiotrichales</taxon>
        <taxon>Piscirickettsiaceae</taxon>
        <taxon>Methylophaga</taxon>
    </lineage>
</organism>